<evidence type="ECO:0007829" key="4">
    <source>
        <dbReference type="PDB" id="7TH8"/>
    </source>
</evidence>
<dbReference type="SMR" id="A0A0U8SNQ0"/>
<evidence type="ECO:0007829" key="5">
    <source>
        <dbReference type="PDB" id="8ULM"/>
    </source>
</evidence>
<feature type="disulfide bond" evidence="4">
    <location>
        <begin position="28"/>
        <end position="34"/>
    </location>
</feature>
<keyword evidence="4 5" id="KW-0002">3D-structure</keyword>
<feature type="disulfide bond" evidence="5">
    <location>
        <begin position="34"/>
        <end position="52"/>
    </location>
</feature>
<feature type="disulfide bond" evidence="4">
    <location>
        <begin position="47"/>
        <end position="52"/>
    </location>
</feature>
<evidence type="ECO:0000313" key="3">
    <source>
        <dbReference type="EMBL" id="DAA64987.1"/>
    </source>
</evidence>
<reference evidence="3" key="1">
    <citation type="journal article" date="2015" name="Mol. Plant Microbe Interact.">
        <title>Terminal bacteroid differentiation is associated with variable morphological changes in legume species belonging to the inverted repeat-lacking clade.</title>
        <authorList>
            <person name="Montiel J."/>
            <person name="Szucs A."/>
            <person name="Boboescu I.Z."/>
            <person name="Gherman V.D."/>
            <person name="Kondorosi E."/>
            <person name="Kereszt A."/>
        </authorList>
    </citation>
    <scope>NUCLEOTIDE SEQUENCE</scope>
</reference>
<keyword evidence="1" id="KW-0732">Signal</keyword>
<dbReference type="PDB" id="8ULM">
    <property type="method" value="NMR"/>
    <property type="chains" value="A=24-56"/>
</dbReference>
<gene>
    <name evidence="3" type="primary">NCR13</name>
</gene>
<name>A0A0U8SNQ0_CICAR</name>
<dbReference type="PDB" id="7TH8">
    <property type="method" value="NMR"/>
    <property type="chains" value="A=24-56"/>
</dbReference>
<proteinExistence type="evidence at protein level"/>
<evidence type="ECO:0000256" key="1">
    <source>
        <dbReference type="SAM" id="SignalP"/>
    </source>
</evidence>
<sequence>MAKTLKVVYTVILLVSLFLLLIAATKPCQSDKDCKKFACRKPKVPKCINGFCKCVR</sequence>
<feature type="signal peptide" evidence="1">
    <location>
        <begin position="1"/>
        <end position="30"/>
    </location>
</feature>
<reference evidence="4 5" key="2">
    <citation type="journal article" date="2024" name="PLoS Pathog.">
        <title>Chickpea NCR13 disulfide cross-linking variants exhibit profound differences in antifungal activity and modes of action.</title>
        <authorList>
            <person name="Godwin J."/>
            <person name="Djami-Tchatchou A.T."/>
            <person name="Velivelli S.L.S."/>
            <person name="Tetorya M."/>
            <person name="Kalunke R."/>
            <person name="Pokhrel A."/>
            <person name="Zhou M."/>
            <person name="Buchko G.W."/>
            <person name="Czymmek K.J."/>
            <person name="Shah D.M."/>
        </authorList>
    </citation>
    <scope>STRUCTURE BY NMR OF 24-56</scope>
    <scope>DISULFIDE BONDS</scope>
</reference>
<organism evidence="3">
    <name type="scientific">Cicer arietinum</name>
    <name type="common">Chickpea</name>
    <name type="synonym">Garbanzo</name>
    <dbReference type="NCBI Taxonomy" id="3827"/>
    <lineage>
        <taxon>Eukaryota</taxon>
        <taxon>Viridiplantae</taxon>
        <taxon>Streptophyta</taxon>
        <taxon>Embryophyta</taxon>
        <taxon>Tracheophyta</taxon>
        <taxon>Spermatophyta</taxon>
        <taxon>Magnoliopsida</taxon>
        <taxon>eudicotyledons</taxon>
        <taxon>Gunneridae</taxon>
        <taxon>Pentapetalae</taxon>
        <taxon>rosids</taxon>
        <taxon>fabids</taxon>
        <taxon>Fabales</taxon>
        <taxon>Fabaceae</taxon>
        <taxon>Papilionoideae</taxon>
        <taxon>50 kb inversion clade</taxon>
        <taxon>NPAAA clade</taxon>
        <taxon>Hologalegina</taxon>
        <taxon>IRL clade</taxon>
        <taxon>Cicereae</taxon>
        <taxon>Cicer</taxon>
    </lineage>
</organism>
<dbReference type="GO" id="GO:0046872">
    <property type="term" value="F:metal ion binding"/>
    <property type="evidence" value="ECO:0007669"/>
    <property type="project" value="InterPro"/>
</dbReference>
<feature type="disulfide bond" evidence="4 5">
    <location>
        <begin position="39"/>
        <end position="54"/>
    </location>
</feature>
<dbReference type="EMBL" id="BK009398">
    <property type="protein sequence ID" value="DAA64987.1"/>
    <property type="molecule type" value="Genomic_DNA"/>
</dbReference>
<feature type="chain" id="PRO_5006864698" evidence="1">
    <location>
        <begin position="31"/>
        <end position="56"/>
    </location>
</feature>
<dbReference type="AlphaFoldDB" id="A0A0U8SNQ0"/>
<dbReference type="InterPro" id="IPR009810">
    <property type="entry name" value="Nodulin_late_dom"/>
</dbReference>
<protein>
    <submittedName>
        <fullName evidence="3">Nodule cysteine-rich protein 13</fullName>
    </submittedName>
</protein>
<feature type="disulfide bond" evidence="5">
    <location>
        <begin position="28"/>
        <end position="47"/>
    </location>
</feature>
<feature type="domain" description="Late nodulin" evidence="2">
    <location>
        <begin position="1"/>
        <end position="53"/>
    </location>
</feature>
<accession>A0A0U8SNQ0</accession>
<dbReference type="Pfam" id="PF07127">
    <property type="entry name" value="Nodulin_late"/>
    <property type="match status" value="1"/>
</dbReference>
<evidence type="ECO:0000259" key="2">
    <source>
        <dbReference type="Pfam" id="PF07127"/>
    </source>
</evidence>